<gene>
    <name evidence="2" type="ORF">KDA82_11470</name>
</gene>
<feature type="region of interest" description="Disordered" evidence="1">
    <location>
        <begin position="299"/>
        <end position="410"/>
    </location>
</feature>
<feature type="region of interest" description="Disordered" evidence="1">
    <location>
        <begin position="87"/>
        <end position="106"/>
    </location>
</feature>
<protein>
    <submittedName>
        <fullName evidence="2">PE-PGRS family protein</fullName>
    </submittedName>
</protein>
<dbReference type="AlphaFoldDB" id="A0A8T4IUR8"/>
<feature type="compositionally biased region" description="Basic and acidic residues" evidence="1">
    <location>
        <begin position="343"/>
        <end position="376"/>
    </location>
</feature>
<dbReference type="InterPro" id="IPR045998">
    <property type="entry name" value="DUF5954"/>
</dbReference>
<dbReference type="Pfam" id="PF19379">
    <property type="entry name" value="DUF5954"/>
    <property type="match status" value="1"/>
</dbReference>
<feature type="compositionally biased region" description="Basic and acidic residues" evidence="1">
    <location>
        <begin position="319"/>
        <end position="331"/>
    </location>
</feature>
<dbReference type="Proteomes" id="UP000675554">
    <property type="component" value="Unassembled WGS sequence"/>
</dbReference>
<comment type="caution">
    <text evidence="2">The sequence shown here is derived from an EMBL/GenBank/DDBJ whole genome shotgun (WGS) entry which is preliminary data.</text>
</comment>
<feature type="region of interest" description="Disordered" evidence="1">
    <location>
        <begin position="128"/>
        <end position="168"/>
    </location>
</feature>
<keyword evidence="3" id="KW-1185">Reference proteome</keyword>
<feature type="compositionally biased region" description="Basic and acidic residues" evidence="1">
    <location>
        <begin position="139"/>
        <end position="159"/>
    </location>
</feature>
<feature type="compositionally biased region" description="Acidic residues" evidence="1">
    <location>
        <begin position="332"/>
        <end position="341"/>
    </location>
</feature>
<evidence type="ECO:0000313" key="2">
    <source>
        <dbReference type="EMBL" id="MBR7673627.1"/>
    </source>
</evidence>
<feature type="compositionally biased region" description="Pro residues" evidence="1">
    <location>
        <begin position="304"/>
        <end position="317"/>
    </location>
</feature>
<accession>A0A8T4IUR8</accession>
<name>A0A8T4IUR8_9ACTN</name>
<dbReference type="EMBL" id="JAGSMN010000230">
    <property type="protein sequence ID" value="MBR7673627.1"/>
    <property type="molecule type" value="Genomic_DNA"/>
</dbReference>
<organism evidence="2 3">
    <name type="scientific">Streptomyces daliensis</name>
    <dbReference type="NCBI Taxonomy" id="299421"/>
    <lineage>
        <taxon>Bacteria</taxon>
        <taxon>Bacillati</taxon>
        <taxon>Actinomycetota</taxon>
        <taxon>Actinomycetes</taxon>
        <taxon>Kitasatosporales</taxon>
        <taxon>Streptomycetaceae</taxon>
        <taxon>Streptomyces</taxon>
    </lineage>
</organism>
<reference evidence="2" key="1">
    <citation type="submission" date="2021-04" db="EMBL/GenBank/DDBJ databases">
        <title>Sequencing of actinobacteria type strains.</title>
        <authorList>
            <person name="Nguyen G.-S."/>
            <person name="Wentzel A."/>
        </authorList>
    </citation>
    <scope>NUCLEOTIDE SEQUENCE</scope>
    <source>
        <strain evidence="2">DSM 42095</strain>
    </source>
</reference>
<evidence type="ECO:0000313" key="3">
    <source>
        <dbReference type="Proteomes" id="UP000675554"/>
    </source>
</evidence>
<proteinExistence type="predicted"/>
<sequence length="410" mass="46364">MHSPEENVPAYRTIRVAASEDPEAALAEEEAHLARERYPHFMGLGPVFGVAHEREAGGWSLHGYFSNAYPQQARETLGSHLRRLAHQAEEAGDEAAREELQRAGERPDWETVDEMTVRGVRYRVVRAEQVIRSGPDGPEPPRRSDPDPAEPGEARKLPDPTEGFVIDPILPTGMAEGLLKVDLLRLGHLADADPEAQRDAEAARHSHPGGALLPTTYCFAEEEGSRWRPRMSHSSTPQDARDGLAYSLRVLDPVMENLDETQRAVYREAADRLDEERPSDFRFAGRHLRVVRVERFVRIGPDGPEGPRPSDPDPYPPVHIHDQQLRERGELPEDDDEDAEPELTAKARAWHEELHRLSMREKERQEQREQERERNRARQSRTGSERGPSPRRDGAQHPASGPERDEPDEG</sequence>
<evidence type="ECO:0000256" key="1">
    <source>
        <dbReference type="SAM" id="MobiDB-lite"/>
    </source>
</evidence>